<dbReference type="EMBL" id="CYZX01000004">
    <property type="protein sequence ID" value="CUN98326.1"/>
    <property type="molecule type" value="Genomic_DNA"/>
</dbReference>
<dbReference type="Gene3D" id="3.20.20.150">
    <property type="entry name" value="Divalent-metal-dependent TIM barrel enzymes"/>
    <property type="match status" value="1"/>
</dbReference>
<dbReference type="GO" id="GO:0006289">
    <property type="term" value="P:nucleotide-excision repair"/>
    <property type="evidence" value="ECO:0007669"/>
    <property type="project" value="InterPro"/>
</dbReference>
<dbReference type="GO" id="GO:0016787">
    <property type="term" value="F:hydrolase activity"/>
    <property type="evidence" value="ECO:0007669"/>
    <property type="project" value="UniProtKB-KW"/>
</dbReference>
<keyword evidence="3" id="KW-0227">DNA damage</keyword>
<gene>
    <name evidence="7" type="primary">uvsE</name>
    <name evidence="7" type="ORF">ERS852471_00757</name>
</gene>
<keyword evidence="5 7" id="KW-0378">Hydrolase</keyword>
<organism evidence="7 8">
    <name type="scientific">Clostridium disporicum</name>
    <dbReference type="NCBI Taxonomy" id="84024"/>
    <lineage>
        <taxon>Bacteria</taxon>
        <taxon>Bacillati</taxon>
        <taxon>Bacillota</taxon>
        <taxon>Clostridia</taxon>
        <taxon>Eubacteriales</taxon>
        <taxon>Clostridiaceae</taxon>
        <taxon>Clostridium</taxon>
    </lineage>
</organism>
<dbReference type="AlphaFoldDB" id="A0A174BF97"/>
<dbReference type="Proteomes" id="UP000095594">
    <property type="component" value="Unassembled WGS sequence"/>
</dbReference>
<dbReference type="RefSeq" id="WP_055264075.1">
    <property type="nucleotide sequence ID" value="NZ_CABIXQ010000004.1"/>
</dbReference>
<evidence type="ECO:0000313" key="7">
    <source>
        <dbReference type="EMBL" id="CUN98326.1"/>
    </source>
</evidence>
<proteinExistence type="predicted"/>
<dbReference type="OrthoDB" id="9782576at2"/>
<dbReference type="NCBIfam" id="TIGR00629">
    <property type="entry name" value="uvde"/>
    <property type="match status" value="1"/>
</dbReference>
<keyword evidence="2 7" id="KW-0255">Endonuclease</keyword>
<name>A0A174BF97_9CLOT</name>
<dbReference type="Pfam" id="PF03851">
    <property type="entry name" value="UvdE"/>
    <property type="match status" value="1"/>
</dbReference>
<evidence type="ECO:0000256" key="2">
    <source>
        <dbReference type="ARBA" id="ARBA00022759"/>
    </source>
</evidence>
<evidence type="ECO:0000313" key="8">
    <source>
        <dbReference type="Proteomes" id="UP000095594"/>
    </source>
</evidence>
<evidence type="ECO:0000256" key="6">
    <source>
        <dbReference type="ARBA" id="ARBA00023204"/>
    </source>
</evidence>
<keyword evidence="4" id="KW-0228">DNA excision</keyword>
<keyword evidence="6" id="KW-0234">DNA repair</keyword>
<protein>
    <submittedName>
        <fullName evidence="7">UV damage endonuclease</fullName>
        <ecNumber evidence="7">3.-.-.-</ecNumber>
    </submittedName>
</protein>
<evidence type="ECO:0000256" key="5">
    <source>
        <dbReference type="ARBA" id="ARBA00022801"/>
    </source>
</evidence>
<dbReference type="InterPro" id="IPR036237">
    <property type="entry name" value="Xyl_isomerase-like_sf"/>
</dbReference>
<evidence type="ECO:0000256" key="3">
    <source>
        <dbReference type="ARBA" id="ARBA00022763"/>
    </source>
</evidence>
<accession>A0A174BF97</accession>
<dbReference type="InterPro" id="IPR004601">
    <property type="entry name" value="UvdE"/>
</dbReference>
<keyword evidence="1" id="KW-0540">Nuclease</keyword>
<dbReference type="PANTHER" id="PTHR31290">
    <property type="entry name" value="UV-DAMAGE ENDONUCLEASE"/>
    <property type="match status" value="1"/>
</dbReference>
<sequence length="412" mass="48605">MKIGYACTPLMVPYKTTRKLTLSNYSEEKVSLLIKENLEDLYSILYYNNSKNINFFRISSDVIPLGSHPINNYNWWDNNKNLLDKIGSYIKTNNIRVSMHPGQYTLLNSPKKEVVEKSICDLKFHCKFLDSLNLPSSHKIVLHVGGVYGNKKSAIERFITEYNNLDNNIKKRLIIENDERFFSIYDLLEIYTKCKVPIVFDNLHYECYGDTSMSISELLPLIQRTWKKDDGDMKVHYSIQDITKKSGAHSPTIFIDNFLAYINNYDFSNIDIMLEVKDKEVSAIKAINSINYLNNNFSYIDYLNEIQAYQLFVLEKYDYSGISKLKDIKPQNNFLKLYTFIDSLIYEEYNEVSFRRALNQGFESIRKDLNSKEINHYNKNYKDQSYSKCKEYLKKLSDKYNLPLNNTYYFIY</sequence>
<dbReference type="PANTHER" id="PTHR31290:SF5">
    <property type="entry name" value="UV-DAMAGE ENDONUCLEASE"/>
    <property type="match status" value="1"/>
</dbReference>
<evidence type="ECO:0000256" key="1">
    <source>
        <dbReference type="ARBA" id="ARBA00022722"/>
    </source>
</evidence>
<dbReference type="GO" id="GO:0004519">
    <property type="term" value="F:endonuclease activity"/>
    <property type="evidence" value="ECO:0007669"/>
    <property type="project" value="UniProtKB-KW"/>
</dbReference>
<reference evidence="7 8" key="1">
    <citation type="submission" date="2015-09" db="EMBL/GenBank/DDBJ databases">
        <authorList>
            <consortium name="Pathogen Informatics"/>
        </authorList>
    </citation>
    <scope>NUCLEOTIDE SEQUENCE [LARGE SCALE GENOMIC DNA]</scope>
    <source>
        <strain evidence="7 8">2789STDY5834856</strain>
    </source>
</reference>
<evidence type="ECO:0000256" key="4">
    <source>
        <dbReference type="ARBA" id="ARBA00022769"/>
    </source>
</evidence>
<dbReference type="EC" id="3.-.-.-" evidence="7"/>
<dbReference type="SUPFAM" id="SSF51658">
    <property type="entry name" value="Xylose isomerase-like"/>
    <property type="match status" value="1"/>
</dbReference>
<dbReference type="GO" id="GO:0009411">
    <property type="term" value="P:response to UV"/>
    <property type="evidence" value="ECO:0007669"/>
    <property type="project" value="InterPro"/>
</dbReference>